<evidence type="ECO:0000313" key="2">
    <source>
        <dbReference type="Proteomes" id="UP001165092"/>
    </source>
</evidence>
<dbReference type="RefSeq" id="WP_285759047.1">
    <property type="nucleotide sequence ID" value="NZ_BSQG01000003.1"/>
</dbReference>
<dbReference type="Proteomes" id="UP001165092">
    <property type="component" value="Unassembled WGS sequence"/>
</dbReference>
<gene>
    <name evidence="1" type="ORF">Nans01_21400</name>
</gene>
<proteinExistence type="predicted"/>
<organism evidence="1 2">
    <name type="scientific">Nocardiopsis ansamitocini</name>
    <dbReference type="NCBI Taxonomy" id="1670832"/>
    <lineage>
        <taxon>Bacteria</taxon>
        <taxon>Bacillati</taxon>
        <taxon>Actinomycetota</taxon>
        <taxon>Actinomycetes</taxon>
        <taxon>Streptosporangiales</taxon>
        <taxon>Nocardiopsidaceae</taxon>
        <taxon>Nocardiopsis</taxon>
    </lineage>
</organism>
<dbReference type="AlphaFoldDB" id="A0A9W6P5I9"/>
<protein>
    <submittedName>
        <fullName evidence="1">Uncharacterized protein</fullName>
    </submittedName>
</protein>
<name>A0A9W6P5I9_9ACTN</name>
<keyword evidence="2" id="KW-1185">Reference proteome</keyword>
<dbReference type="EMBL" id="BSQG01000003">
    <property type="protein sequence ID" value="GLU47789.1"/>
    <property type="molecule type" value="Genomic_DNA"/>
</dbReference>
<reference evidence="1" key="1">
    <citation type="submission" date="2023-02" db="EMBL/GenBank/DDBJ databases">
        <title>Nocardiopsis ansamitocini NBRC 112285.</title>
        <authorList>
            <person name="Ichikawa N."/>
            <person name="Sato H."/>
            <person name="Tonouchi N."/>
        </authorList>
    </citation>
    <scope>NUCLEOTIDE SEQUENCE</scope>
    <source>
        <strain evidence="1">NBRC 112285</strain>
    </source>
</reference>
<comment type="caution">
    <text evidence="1">The sequence shown here is derived from an EMBL/GenBank/DDBJ whole genome shotgun (WGS) entry which is preliminary data.</text>
</comment>
<accession>A0A9W6P5I9</accession>
<sequence>MGQALARHRADRIVADPMLTGRFLCPVSRWDELCAGLGPGEQVDVGLILDTEQALLGGVAVADSRVRVTHYEVRAPGAGIGKALRPLVRTGADGRGTPGEGRVRLPVYFEFDRGPEGRGNLAGLAGAAGLRAKVRCGGARADLFPGATELAAFIGACAEHGVPFKATAGLHHAVRHTDPSTGFVHHGYLNLLSATAAVLVGEGEEGARRELLRDDPAALAERVLALDEDTAVEVRELFIGYGSCSTRDPVTDARELGLLDPPR</sequence>
<evidence type="ECO:0000313" key="1">
    <source>
        <dbReference type="EMBL" id="GLU47789.1"/>
    </source>
</evidence>